<evidence type="ECO:0000259" key="1">
    <source>
        <dbReference type="Pfam" id="PF01408"/>
    </source>
</evidence>
<reference evidence="2 3" key="1">
    <citation type="journal article" date="2015" name="Genome Announc.">
        <title>Expanding the biotechnology potential of lactobacilli through comparative genomics of 213 strains and associated genera.</title>
        <authorList>
            <person name="Sun Z."/>
            <person name="Harris H.M."/>
            <person name="McCann A."/>
            <person name="Guo C."/>
            <person name="Argimon S."/>
            <person name="Zhang W."/>
            <person name="Yang X."/>
            <person name="Jeffery I.B."/>
            <person name="Cooney J.C."/>
            <person name="Kagawa T.F."/>
            <person name="Liu W."/>
            <person name="Song Y."/>
            <person name="Salvetti E."/>
            <person name="Wrobel A."/>
            <person name="Rasinkangas P."/>
            <person name="Parkhill J."/>
            <person name="Rea M.C."/>
            <person name="O'Sullivan O."/>
            <person name="Ritari J."/>
            <person name="Douillard F.P."/>
            <person name="Paul Ross R."/>
            <person name="Yang R."/>
            <person name="Briner A.E."/>
            <person name="Felis G.E."/>
            <person name="de Vos W.M."/>
            <person name="Barrangou R."/>
            <person name="Klaenhammer T.R."/>
            <person name="Caufield P.W."/>
            <person name="Cui Y."/>
            <person name="Zhang H."/>
            <person name="O'Toole P.W."/>
        </authorList>
    </citation>
    <scope>NUCLEOTIDE SEQUENCE [LARGE SCALE GENOMIC DNA]</scope>
    <source>
        <strain evidence="2 3">DSM 20183</strain>
    </source>
</reference>
<dbReference type="PANTHER" id="PTHR43054">
    <property type="match status" value="1"/>
</dbReference>
<comment type="caution">
    <text evidence="2">The sequence shown here is derived from an EMBL/GenBank/DDBJ whole genome shotgun (WGS) entry which is preliminary data.</text>
</comment>
<organism evidence="2 3">
    <name type="scientific">Companilactobacillus tucceti DSM 20183</name>
    <dbReference type="NCBI Taxonomy" id="1423811"/>
    <lineage>
        <taxon>Bacteria</taxon>
        <taxon>Bacillati</taxon>
        <taxon>Bacillota</taxon>
        <taxon>Bacilli</taxon>
        <taxon>Lactobacillales</taxon>
        <taxon>Lactobacillaceae</taxon>
        <taxon>Companilactobacillus</taxon>
    </lineage>
</organism>
<feature type="domain" description="Gfo/Idh/MocA-like oxidoreductase N-terminal" evidence="1">
    <location>
        <begin position="9"/>
        <end position="125"/>
    </location>
</feature>
<protein>
    <submittedName>
        <fullName evidence="2">Oxidoreductase</fullName>
    </submittedName>
</protein>
<name>A0A0R1J2B5_9LACO</name>
<proteinExistence type="predicted"/>
<accession>A0A0R1J2B5</accession>
<evidence type="ECO:0000313" key="3">
    <source>
        <dbReference type="Proteomes" id="UP000050929"/>
    </source>
</evidence>
<dbReference type="GO" id="GO:0000166">
    <property type="term" value="F:nucleotide binding"/>
    <property type="evidence" value="ECO:0007669"/>
    <property type="project" value="InterPro"/>
</dbReference>
<dbReference type="PANTHER" id="PTHR43054:SF1">
    <property type="entry name" value="SCYLLO-INOSITOL 2-DEHYDROGENASE (NADP(+)) IOLU"/>
    <property type="match status" value="1"/>
</dbReference>
<dbReference type="STRING" id="1423811.FC72_GL001571"/>
<dbReference type="PATRIC" id="fig|1423811.3.peg.1597"/>
<dbReference type="InterPro" id="IPR000683">
    <property type="entry name" value="Gfo/Idh/MocA-like_OxRdtase_N"/>
</dbReference>
<dbReference type="Gene3D" id="3.30.360.10">
    <property type="entry name" value="Dihydrodipicolinate Reductase, domain 2"/>
    <property type="match status" value="1"/>
</dbReference>
<dbReference type="Gene3D" id="3.40.50.720">
    <property type="entry name" value="NAD(P)-binding Rossmann-like Domain"/>
    <property type="match status" value="1"/>
</dbReference>
<dbReference type="SUPFAM" id="SSF55347">
    <property type="entry name" value="Glyceraldehyde-3-phosphate dehydrogenase-like, C-terminal domain"/>
    <property type="match status" value="1"/>
</dbReference>
<gene>
    <name evidence="2" type="ORF">FC72_GL001571</name>
</gene>
<dbReference type="SUPFAM" id="SSF51735">
    <property type="entry name" value="NAD(P)-binding Rossmann-fold domains"/>
    <property type="match status" value="1"/>
</dbReference>
<evidence type="ECO:0000313" key="2">
    <source>
        <dbReference type="EMBL" id="KRK65195.1"/>
    </source>
</evidence>
<sequence length="339" mass="38390">MKIRGDLMINLGIIGTNWITKQFVNAGEETDSFKLAHVYSRTESKAQSFIDDLSKSNISISTDLEQFFSSNDFDAVYIASPNRLHFKQAKMAIEHGKNVILEKPSASNIREFTILDQLAHQKGVYMIEAARHIHEPIFKKVQEYVDNNREQLTGATISYMKYSSKFDDFLAGKKPNVFTTDFSGGALYDLGVYTVYDAVVLFGQPEEVKYQPEFLEDGIDGSGSLTLKYKDFDVNIIVGKTKNSYLPTEIYFGKKTLLLDNGGDITKVSEADDKKEIKEIPTTKSDNPMDSEAIEFARIINENDKAAYDKLFEYARKVNRILEQARMSAGLVFEADKEY</sequence>
<dbReference type="Pfam" id="PF01408">
    <property type="entry name" value="GFO_IDH_MocA"/>
    <property type="match status" value="1"/>
</dbReference>
<dbReference type="Proteomes" id="UP000050929">
    <property type="component" value="Unassembled WGS sequence"/>
</dbReference>
<dbReference type="EMBL" id="AZDG01000004">
    <property type="protein sequence ID" value="KRK65195.1"/>
    <property type="molecule type" value="Genomic_DNA"/>
</dbReference>
<dbReference type="AlphaFoldDB" id="A0A0R1J2B5"/>
<dbReference type="InterPro" id="IPR036291">
    <property type="entry name" value="NAD(P)-bd_dom_sf"/>
</dbReference>
<keyword evidence="3" id="KW-1185">Reference proteome</keyword>